<sequence>MTSHSPPVCSCRQISKRVFDVARSDFVGPSKLGGSTQVNGMKTAELLDADNMTNIPFELYKTQTTVAVSREEFLDVVCDALTLYKYVGPNQRAGLLLACRIKERKESVTVLLCGTSGCGKSALSSLLGNRLGITTIVSTDSIRHMMRSFVEEKENPLLYASTYHAGDYLDPVPVAQAKARHKAKKLCYFSFRC</sequence>
<reference evidence="1" key="3">
    <citation type="submission" date="2019-03" db="UniProtKB">
        <authorList>
            <consortium name="EnsemblPlants"/>
        </authorList>
    </citation>
    <scope>IDENTIFICATION</scope>
</reference>
<dbReference type="Proteomes" id="UP000015105">
    <property type="component" value="Unassembled WGS sequence"/>
</dbReference>
<proteinExistence type="predicted"/>
<dbReference type="Gene3D" id="3.40.50.300">
    <property type="entry name" value="P-loop containing nucleotide triphosphate hydrolases"/>
    <property type="match status" value="1"/>
</dbReference>
<accession>A0A452XC71</accession>
<keyword evidence="2" id="KW-1185">Reference proteome</keyword>
<name>A0A452XC71_AEGTS</name>
<protein>
    <submittedName>
        <fullName evidence="1">Uncharacterized protein</fullName>
    </submittedName>
</protein>
<evidence type="ECO:0000313" key="1">
    <source>
        <dbReference type="EnsemblPlants" id="AET0Gv20021100.3"/>
    </source>
</evidence>
<reference evidence="2" key="1">
    <citation type="journal article" date="2014" name="Science">
        <title>Ancient hybridizations among the ancestral genomes of bread wheat.</title>
        <authorList>
            <consortium name="International Wheat Genome Sequencing Consortium,"/>
            <person name="Marcussen T."/>
            <person name="Sandve S.R."/>
            <person name="Heier L."/>
            <person name="Spannagl M."/>
            <person name="Pfeifer M."/>
            <person name="Jakobsen K.S."/>
            <person name="Wulff B.B."/>
            <person name="Steuernagel B."/>
            <person name="Mayer K.F."/>
            <person name="Olsen O.A."/>
        </authorList>
    </citation>
    <scope>NUCLEOTIDE SEQUENCE [LARGE SCALE GENOMIC DNA]</scope>
    <source>
        <strain evidence="2">cv. AL8/78</strain>
    </source>
</reference>
<dbReference type="Gramene" id="AET0Gv20021100.2">
    <property type="protein sequence ID" value="AET0Gv20021100.2"/>
    <property type="gene ID" value="AET0Gv20021100"/>
</dbReference>
<dbReference type="SUPFAM" id="SSF52540">
    <property type="entry name" value="P-loop containing nucleoside triphosphate hydrolases"/>
    <property type="match status" value="1"/>
</dbReference>
<reference evidence="2" key="2">
    <citation type="journal article" date="2017" name="Nat. Plants">
        <title>The Aegilops tauschii genome reveals multiple impacts of transposons.</title>
        <authorList>
            <person name="Zhao G."/>
            <person name="Zou C."/>
            <person name="Li K."/>
            <person name="Wang K."/>
            <person name="Li T."/>
            <person name="Gao L."/>
            <person name="Zhang X."/>
            <person name="Wang H."/>
            <person name="Yang Z."/>
            <person name="Liu X."/>
            <person name="Jiang W."/>
            <person name="Mao L."/>
            <person name="Kong X."/>
            <person name="Jiao Y."/>
            <person name="Jia J."/>
        </authorList>
    </citation>
    <scope>NUCLEOTIDE SEQUENCE [LARGE SCALE GENOMIC DNA]</scope>
    <source>
        <strain evidence="2">cv. AL8/78</strain>
    </source>
</reference>
<dbReference type="Gramene" id="AET0Gv20021100.3">
    <property type="protein sequence ID" value="AET0Gv20021100.3"/>
    <property type="gene ID" value="AET0Gv20021100"/>
</dbReference>
<evidence type="ECO:0000313" key="2">
    <source>
        <dbReference type="Proteomes" id="UP000015105"/>
    </source>
</evidence>
<dbReference type="Gramene" id="AET0Gv20021100.1">
    <property type="protein sequence ID" value="AET0Gv20021100.1"/>
    <property type="gene ID" value="AET0Gv20021100"/>
</dbReference>
<organism evidence="1 2">
    <name type="scientific">Aegilops tauschii subsp. strangulata</name>
    <name type="common">Goatgrass</name>
    <dbReference type="NCBI Taxonomy" id="200361"/>
    <lineage>
        <taxon>Eukaryota</taxon>
        <taxon>Viridiplantae</taxon>
        <taxon>Streptophyta</taxon>
        <taxon>Embryophyta</taxon>
        <taxon>Tracheophyta</taxon>
        <taxon>Spermatophyta</taxon>
        <taxon>Magnoliopsida</taxon>
        <taxon>Liliopsida</taxon>
        <taxon>Poales</taxon>
        <taxon>Poaceae</taxon>
        <taxon>BOP clade</taxon>
        <taxon>Pooideae</taxon>
        <taxon>Triticodae</taxon>
        <taxon>Triticeae</taxon>
        <taxon>Triticinae</taxon>
        <taxon>Aegilops</taxon>
    </lineage>
</organism>
<dbReference type="EnsemblPlants" id="AET0Gv20021100.2">
    <property type="protein sequence ID" value="AET0Gv20021100.2"/>
    <property type="gene ID" value="AET0Gv20021100"/>
</dbReference>
<dbReference type="EnsemblPlants" id="AET0Gv20021100.3">
    <property type="protein sequence ID" value="AET0Gv20021100.3"/>
    <property type="gene ID" value="AET0Gv20021100"/>
</dbReference>
<dbReference type="STRING" id="200361.A0A452XC71"/>
<dbReference type="PANTHER" id="PTHR33477:SF5">
    <property type="match status" value="1"/>
</dbReference>
<dbReference type="AlphaFoldDB" id="A0A452XC71"/>
<dbReference type="EnsemblPlants" id="AET0Gv20021100.1">
    <property type="protein sequence ID" value="AET0Gv20021100.1"/>
    <property type="gene ID" value="AET0Gv20021100"/>
</dbReference>
<dbReference type="InterPro" id="IPR027417">
    <property type="entry name" value="P-loop_NTPase"/>
</dbReference>
<dbReference type="PANTHER" id="PTHR33477">
    <property type="entry name" value="P-LOOP NTPASE DOMAIN-CONTAINING PROTEIN LPA1 HOMOLOG 1"/>
    <property type="match status" value="1"/>
</dbReference>